<reference evidence="2" key="1">
    <citation type="submission" date="2024-02" db="UniProtKB">
        <authorList>
            <consortium name="WormBaseParasite"/>
        </authorList>
    </citation>
    <scope>IDENTIFICATION</scope>
</reference>
<name>A0AAF3J2B0_9BILA</name>
<dbReference type="AlphaFoldDB" id="A0AAF3J2B0"/>
<keyword evidence="1" id="KW-1185">Reference proteome</keyword>
<dbReference type="WBParaSite" id="MBELARI_LOCUS11777">
    <property type="protein sequence ID" value="MBELARI_LOCUS11777"/>
    <property type="gene ID" value="MBELARI_LOCUS11777"/>
</dbReference>
<proteinExistence type="predicted"/>
<accession>A0AAF3J2B0</accession>
<dbReference type="Proteomes" id="UP000887575">
    <property type="component" value="Unassembled WGS sequence"/>
</dbReference>
<organism evidence="1 2">
    <name type="scientific">Mesorhabditis belari</name>
    <dbReference type="NCBI Taxonomy" id="2138241"/>
    <lineage>
        <taxon>Eukaryota</taxon>
        <taxon>Metazoa</taxon>
        <taxon>Ecdysozoa</taxon>
        <taxon>Nematoda</taxon>
        <taxon>Chromadorea</taxon>
        <taxon>Rhabditida</taxon>
        <taxon>Rhabditina</taxon>
        <taxon>Rhabditomorpha</taxon>
        <taxon>Rhabditoidea</taxon>
        <taxon>Rhabditidae</taxon>
        <taxon>Mesorhabditinae</taxon>
        <taxon>Mesorhabditis</taxon>
    </lineage>
</organism>
<protein>
    <submittedName>
        <fullName evidence="2">Uncharacterized protein</fullName>
    </submittedName>
</protein>
<evidence type="ECO:0000313" key="1">
    <source>
        <dbReference type="Proteomes" id="UP000887575"/>
    </source>
</evidence>
<sequence length="79" mass="8769">MAVLAAPVNGSPIPVTPLPPLVTNENRINHPPTVTLPIHLCPMFMCPMILPESRFSEDSHPIRPCHCPQFPIDHPPMIF</sequence>
<evidence type="ECO:0000313" key="2">
    <source>
        <dbReference type="WBParaSite" id="MBELARI_LOCUS11777"/>
    </source>
</evidence>